<proteinExistence type="predicted"/>
<evidence type="ECO:0000256" key="2">
    <source>
        <dbReference type="ARBA" id="ARBA00022748"/>
    </source>
</evidence>
<dbReference type="InterPro" id="IPR036249">
    <property type="entry name" value="Thioredoxin-like_sf"/>
</dbReference>
<sequence>MNKVLLLLLAFIPVTVFAQQHYVIEGTVKDRSEPVTACVFYRLDRKGYTDTAAIRNGHFIITGTVPYAMKATVFIRYSKYPFYTEPARMDQIDVYLEQGTITINATDSLKYATIGGTQMNKDYRELVQLLKPFNIESEALYIAKRRAQDIPELMPAVQAAYDELASRQNPAQEAFIKKHPNSLVSLELLADAIDPAYNLEKAKAYFYKFPKNLQTSPSGKAYANLFNVAVGCQAPDFTVKNLQDANVSLSNYRGKYVLVDFWASWCMPCRADNPHLKAVHERYKDVPFAILGVSMDYTDKGKEYWLRAVTMDGVTWDQASDLQGFGGGCGKLYGLTAVPTNYLIDPTGKIIAKNLRGDNLDRKLVELFGK</sequence>
<gene>
    <name evidence="7" type="ORF">GA0116948_10915</name>
</gene>
<keyword evidence="8" id="KW-1185">Reference proteome</keyword>
<accession>A0A1C4ELD7</accession>
<dbReference type="AlphaFoldDB" id="A0A1C4ELD7"/>
<reference evidence="7 8" key="1">
    <citation type="submission" date="2016-08" db="EMBL/GenBank/DDBJ databases">
        <authorList>
            <person name="Seilhamer J.J."/>
        </authorList>
    </citation>
    <scope>NUCLEOTIDE SEQUENCE [LARGE SCALE GENOMIC DNA]</scope>
    <source>
        <strain evidence="7 8">A37T2</strain>
    </source>
</reference>
<dbReference type="InterPro" id="IPR025380">
    <property type="entry name" value="DUF4369"/>
</dbReference>
<dbReference type="CDD" id="cd02966">
    <property type="entry name" value="TlpA_like_family"/>
    <property type="match status" value="1"/>
</dbReference>
<keyword evidence="4" id="KW-0676">Redox-active center</keyword>
<evidence type="ECO:0000256" key="4">
    <source>
        <dbReference type="ARBA" id="ARBA00023284"/>
    </source>
</evidence>
<dbReference type="InterPro" id="IPR000866">
    <property type="entry name" value="AhpC/TSA"/>
</dbReference>
<dbReference type="Proteomes" id="UP000242818">
    <property type="component" value="Unassembled WGS sequence"/>
</dbReference>
<dbReference type="PANTHER" id="PTHR42852:SF6">
    <property type="entry name" value="THIOL:DISULFIDE INTERCHANGE PROTEIN DSBE"/>
    <property type="match status" value="1"/>
</dbReference>
<feature type="signal peptide" evidence="5">
    <location>
        <begin position="1"/>
        <end position="18"/>
    </location>
</feature>
<dbReference type="EMBL" id="FMAR01000009">
    <property type="protein sequence ID" value="SCC44449.1"/>
    <property type="molecule type" value="Genomic_DNA"/>
</dbReference>
<evidence type="ECO:0000259" key="6">
    <source>
        <dbReference type="PROSITE" id="PS51352"/>
    </source>
</evidence>
<dbReference type="Pfam" id="PF00578">
    <property type="entry name" value="AhpC-TSA"/>
    <property type="match status" value="1"/>
</dbReference>
<dbReference type="RefSeq" id="WP_165798462.1">
    <property type="nucleotide sequence ID" value="NZ_FMAR01000009.1"/>
</dbReference>
<organism evidence="7 8">
    <name type="scientific">Chitinophaga costaii</name>
    <dbReference type="NCBI Taxonomy" id="1335309"/>
    <lineage>
        <taxon>Bacteria</taxon>
        <taxon>Pseudomonadati</taxon>
        <taxon>Bacteroidota</taxon>
        <taxon>Chitinophagia</taxon>
        <taxon>Chitinophagales</taxon>
        <taxon>Chitinophagaceae</taxon>
        <taxon>Chitinophaga</taxon>
    </lineage>
</organism>
<evidence type="ECO:0000313" key="8">
    <source>
        <dbReference type="Proteomes" id="UP000242818"/>
    </source>
</evidence>
<dbReference type="SUPFAM" id="SSF52833">
    <property type="entry name" value="Thioredoxin-like"/>
    <property type="match status" value="1"/>
</dbReference>
<dbReference type="Gene3D" id="3.40.30.10">
    <property type="entry name" value="Glutaredoxin"/>
    <property type="match status" value="1"/>
</dbReference>
<dbReference type="Pfam" id="PF14289">
    <property type="entry name" value="DUF4369"/>
    <property type="match status" value="1"/>
</dbReference>
<dbReference type="GO" id="GO:0030313">
    <property type="term" value="C:cell envelope"/>
    <property type="evidence" value="ECO:0007669"/>
    <property type="project" value="UniProtKB-SubCell"/>
</dbReference>
<keyword evidence="3" id="KW-1015">Disulfide bond</keyword>
<dbReference type="GO" id="GO:0016491">
    <property type="term" value="F:oxidoreductase activity"/>
    <property type="evidence" value="ECO:0007669"/>
    <property type="project" value="InterPro"/>
</dbReference>
<feature type="domain" description="Thioredoxin" evidence="6">
    <location>
        <begin position="228"/>
        <end position="370"/>
    </location>
</feature>
<dbReference type="STRING" id="1335309.GA0116948_10915"/>
<keyword evidence="5" id="KW-0732">Signal</keyword>
<evidence type="ECO:0000256" key="3">
    <source>
        <dbReference type="ARBA" id="ARBA00023157"/>
    </source>
</evidence>
<evidence type="ECO:0000256" key="5">
    <source>
        <dbReference type="SAM" id="SignalP"/>
    </source>
</evidence>
<keyword evidence="7" id="KW-0413">Isomerase</keyword>
<keyword evidence="2" id="KW-0201">Cytochrome c-type biogenesis</keyword>
<evidence type="ECO:0000313" key="7">
    <source>
        <dbReference type="EMBL" id="SCC44449.1"/>
    </source>
</evidence>
<protein>
    <submittedName>
        <fullName evidence="7">Thiol-disulfide isomerase or thioredoxin</fullName>
    </submittedName>
</protein>
<dbReference type="PANTHER" id="PTHR42852">
    <property type="entry name" value="THIOL:DISULFIDE INTERCHANGE PROTEIN DSBE"/>
    <property type="match status" value="1"/>
</dbReference>
<dbReference type="InterPro" id="IPR050553">
    <property type="entry name" value="Thioredoxin_ResA/DsbE_sf"/>
</dbReference>
<name>A0A1C4ELD7_9BACT</name>
<dbReference type="PROSITE" id="PS51352">
    <property type="entry name" value="THIOREDOXIN_2"/>
    <property type="match status" value="1"/>
</dbReference>
<dbReference type="GO" id="GO:0016853">
    <property type="term" value="F:isomerase activity"/>
    <property type="evidence" value="ECO:0007669"/>
    <property type="project" value="UniProtKB-KW"/>
</dbReference>
<evidence type="ECO:0000256" key="1">
    <source>
        <dbReference type="ARBA" id="ARBA00004196"/>
    </source>
</evidence>
<comment type="subcellular location">
    <subcellularLocation>
        <location evidence="1">Cell envelope</location>
    </subcellularLocation>
</comment>
<dbReference type="GO" id="GO:0017004">
    <property type="term" value="P:cytochrome complex assembly"/>
    <property type="evidence" value="ECO:0007669"/>
    <property type="project" value="UniProtKB-KW"/>
</dbReference>
<dbReference type="GO" id="GO:0016209">
    <property type="term" value="F:antioxidant activity"/>
    <property type="evidence" value="ECO:0007669"/>
    <property type="project" value="InterPro"/>
</dbReference>
<feature type="chain" id="PRO_5008691262" evidence="5">
    <location>
        <begin position="19"/>
        <end position="370"/>
    </location>
</feature>
<dbReference type="InterPro" id="IPR013766">
    <property type="entry name" value="Thioredoxin_domain"/>
</dbReference>